<evidence type="ECO:0000256" key="1">
    <source>
        <dbReference type="SAM" id="MobiDB-lite"/>
    </source>
</evidence>
<evidence type="ECO:0000313" key="3">
    <source>
        <dbReference type="Proteomes" id="UP001499979"/>
    </source>
</evidence>
<dbReference type="RefSeq" id="WP_343904728.1">
    <property type="nucleotide sequence ID" value="NZ_BAAAJE010000001.1"/>
</dbReference>
<feature type="region of interest" description="Disordered" evidence="1">
    <location>
        <begin position="100"/>
        <end position="120"/>
    </location>
</feature>
<dbReference type="InterPro" id="IPR047990">
    <property type="entry name" value="DLW39-like"/>
</dbReference>
<dbReference type="SUPFAM" id="SSF47162">
    <property type="entry name" value="Apolipoprotein"/>
    <property type="match status" value="1"/>
</dbReference>
<organism evidence="2 3">
    <name type="scientific">Nocardioides aquiterrae</name>
    <dbReference type="NCBI Taxonomy" id="203799"/>
    <lineage>
        <taxon>Bacteria</taxon>
        <taxon>Bacillati</taxon>
        <taxon>Actinomycetota</taxon>
        <taxon>Actinomycetes</taxon>
        <taxon>Propionibacteriales</taxon>
        <taxon>Nocardioidaceae</taxon>
        <taxon>Nocardioides</taxon>
    </lineage>
</organism>
<name>A0ABN1U703_9ACTN</name>
<evidence type="ECO:0000313" key="2">
    <source>
        <dbReference type="EMBL" id="GAA1125346.1"/>
    </source>
</evidence>
<sequence>MGLRKNKSLLDQTTESVSQYAEQVKPHLESAVATAKEKAGPALADAKAKAGPALADAKAKAGPALADARAKAAPVVASGAALAAEKIAAGASIAAEKAAEAAQAAADKVEEVASPPKKKGGKLKKLLILTGVAAAVAFVAKKLQGSGESENWQSSYTPTPAPRPANEEGGASPDEAIADSAEAPHPVTTPDDPADVVDVDDDKK</sequence>
<feature type="compositionally biased region" description="Acidic residues" evidence="1">
    <location>
        <begin position="192"/>
        <end position="204"/>
    </location>
</feature>
<accession>A0ABN1U703</accession>
<dbReference type="NCBIfam" id="NF038356">
    <property type="entry name" value="actino_DLW39"/>
    <property type="match status" value="1"/>
</dbReference>
<dbReference type="Proteomes" id="UP001499979">
    <property type="component" value="Unassembled WGS sequence"/>
</dbReference>
<feature type="region of interest" description="Disordered" evidence="1">
    <location>
        <begin position="144"/>
        <end position="204"/>
    </location>
</feature>
<comment type="caution">
    <text evidence="2">The sequence shown here is derived from an EMBL/GenBank/DDBJ whole genome shotgun (WGS) entry which is preliminary data.</text>
</comment>
<gene>
    <name evidence="2" type="ORF">GCM10009606_01310</name>
</gene>
<feature type="compositionally biased region" description="Polar residues" evidence="1">
    <location>
        <begin position="146"/>
        <end position="158"/>
    </location>
</feature>
<protein>
    <submittedName>
        <fullName evidence="2">Uncharacterized protein</fullName>
    </submittedName>
</protein>
<proteinExistence type="predicted"/>
<reference evidence="2 3" key="1">
    <citation type="journal article" date="2019" name="Int. J. Syst. Evol. Microbiol.">
        <title>The Global Catalogue of Microorganisms (GCM) 10K type strain sequencing project: providing services to taxonomists for standard genome sequencing and annotation.</title>
        <authorList>
            <consortium name="The Broad Institute Genomics Platform"/>
            <consortium name="The Broad Institute Genome Sequencing Center for Infectious Disease"/>
            <person name="Wu L."/>
            <person name="Ma J."/>
        </authorList>
    </citation>
    <scope>NUCLEOTIDE SEQUENCE [LARGE SCALE GENOMIC DNA]</scope>
    <source>
        <strain evidence="2 3">JCM 11813</strain>
    </source>
</reference>
<keyword evidence="3" id="KW-1185">Reference proteome</keyword>
<feature type="compositionally biased region" description="Polar residues" evidence="1">
    <location>
        <begin position="9"/>
        <end position="21"/>
    </location>
</feature>
<feature type="region of interest" description="Disordered" evidence="1">
    <location>
        <begin position="1"/>
        <end position="22"/>
    </location>
</feature>
<dbReference type="EMBL" id="BAAAJE010000001">
    <property type="protein sequence ID" value="GAA1125346.1"/>
    <property type="molecule type" value="Genomic_DNA"/>
</dbReference>
<dbReference type="Gene3D" id="1.20.120.20">
    <property type="entry name" value="Apolipoprotein"/>
    <property type="match status" value="1"/>
</dbReference>